<evidence type="ECO:0000313" key="4">
    <source>
        <dbReference type="Proteomes" id="UP001597375"/>
    </source>
</evidence>
<sequence length="252" mass="25544">MKKTALAFTTSFSLVLGAQAALVINGDMSASQVGTTGNNITFGDVGVGWVAKGGAAPNTTNTAAWRTVNNRLTDFGGAGGNSVGQINAVTTETGSNLTFKFSWTPGGTSPADNLTLEYQVVGWKLGTETPAVNDTMFNGINFGGSNVGAIGGGSARNLISGSATTGINGGVGSQTVTGVADTTAPYSFDIDLSLLPSGFQDVSDYDYIGVRFSDVTGVDGGYISDVSLVVPEPSAAALLGLGLVGLVIRRRR</sequence>
<evidence type="ECO:0000313" key="3">
    <source>
        <dbReference type="EMBL" id="MFD2257862.1"/>
    </source>
</evidence>
<name>A0ABW5DA98_9BACT</name>
<accession>A0ABW5DA98</accession>
<dbReference type="EMBL" id="JBHUIT010000031">
    <property type="protein sequence ID" value="MFD2257862.1"/>
    <property type="molecule type" value="Genomic_DNA"/>
</dbReference>
<keyword evidence="4" id="KW-1185">Reference proteome</keyword>
<feature type="domain" description="Ice-binding protein C-terminal" evidence="2">
    <location>
        <begin position="230"/>
        <end position="251"/>
    </location>
</feature>
<comment type="caution">
    <text evidence="3">The sequence shown here is derived from an EMBL/GenBank/DDBJ whole genome shotgun (WGS) entry which is preliminary data.</text>
</comment>
<gene>
    <name evidence="3" type="ORF">ACFSSA_14360</name>
</gene>
<protein>
    <submittedName>
        <fullName evidence="3">PEP-CTERM sorting domain-containing protein</fullName>
    </submittedName>
</protein>
<evidence type="ECO:0000256" key="1">
    <source>
        <dbReference type="SAM" id="SignalP"/>
    </source>
</evidence>
<feature type="signal peptide" evidence="1">
    <location>
        <begin position="1"/>
        <end position="20"/>
    </location>
</feature>
<keyword evidence="1" id="KW-0732">Signal</keyword>
<dbReference type="RefSeq" id="WP_386821233.1">
    <property type="nucleotide sequence ID" value="NZ_JBHUIT010000031.1"/>
</dbReference>
<evidence type="ECO:0000259" key="2">
    <source>
        <dbReference type="Pfam" id="PF07589"/>
    </source>
</evidence>
<dbReference type="Proteomes" id="UP001597375">
    <property type="component" value="Unassembled WGS sequence"/>
</dbReference>
<organism evidence="3 4">
    <name type="scientific">Luteolibacter algae</name>
    <dbReference type="NCBI Taxonomy" id="454151"/>
    <lineage>
        <taxon>Bacteria</taxon>
        <taxon>Pseudomonadati</taxon>
        <taxon>Verrucomicrobiota</taxon>
        <taxon>Verrucomicrobiia</taxon>
        <taxon>Verrucomicrobiales</taxon>
        <taxon>Verrucomicrobiaceae</taxon>
        <taxon>Luteolibacter</taxon>
    </lineage>
</organism>
<dbReference type="Pfam" id="PF07589">
    <property type="entry name" value="PEP-CTERM"/>
    <property type="match status" value="1"/>
</dbReference>
<dbReference type="InterPro" id="IPR013424">
    <property type="entry name" value="Ice-binding_C"/>
</dbReference>
<dbReference type="NCBIfam" id="TIGR02595">
    <property type="entry name" value="PEP_CTERM"/>
    <property type="match status" value="1"/>
</dbReference>
<proteinExistence type="predicted"/>
<feature type="chain" id="PRO_5046361991" evidence="1">
    <location>
        <begin position="21"/>
        <end position="252"/>
    </location>
</feature>
<reference evidence="4" key="1">
    <citation type="journal article" date="2019" name="Int. J. Syst. Evol. Microbiol.">
        <title>The Global Catalogue of Microorganisms (GCM) 10K type strain sequencing project: providing services to taxonomists for standard genome sequencing and annotation.</title>
        <authorList>
            <consortium name="The Broad Institute Genomics Platform"/>
            <consortium name="The Broad Institute Genome Sequencing Center for Infectious Disease"/>
            <person name="Wu L."/>
            <person name="Ma J."/>
        </authorList>
    </citation>
    <scope>NUCLEOTIDE SEQUENCE [LARGE SCALE GENOMIC DNA]</scope>
    <source>
        <strain evidence="4">CGMCC 4.7106</strain>
    </source>
</reference>